<proteinExistence type="predicted"/>
<protein>
    <submittedName>
        <fullName evidence="1">N-acetyltransferase</fullName>
    </submittedName>
</protein>
<evidence type="ECO:0000313" key="1">
    <source>
        <dbReference type="EMBL" id="HIU26884.1"/>
    </source>
</evidence>
<dbReference type="Gene3D" id="3.40.630.30">
    <property type="match status" value="1"/>
</dbReference>
<evidence type="ECO:0000313" key="2">
    <source>
        <dbReference type="Proteomes" id="UP000824091"/>
    </source>
</evidence>
<gene>
    <name evidence="1" type="ORF">IAD16_00695</name>
</gene>
<dbReference type="AlphaFoldDB" id="A0A9D1I2C2"/>
<dbReference type="EMBL" id="DVMO01000007">
    <property type="protein sequence ID" value="HIU26884.1"/>
    <property type="molecule type" value="Genomic_DNA"/>
</dbReference>
<dbReference type="Proteomes" id="UP000824091">
    <property type="component" value="Unassembled WGS sequence"/>
</dbReference>
<sequence>MEIFDHARKFMKQTGNPTQWGDNYPPEEVVIDDIAVKGHMYVVVGGVGTSAGGTGETGAESADGHIHGVFALIPGRDPTYDIIEDGAWLSDEEYSAIHRVAADGRVNGVFEAALRFSLAQTPHIRIDTHEDNAVMRHLIEKNGFQRTGMIYCRDGSPRIAYERV</sequence>
<reference evidence="1" key="2">
    <citation type="journal article" date="2021" name="PeerJ">
        <title>Extensive microbial diversity within the chicken gut microbiome revealed by metagenomics and culture.</title>
        <authorList>
            <person name="Gilroy R."/>
            <person name="Ravi A."/>
            <person name="Getino M."/>
            <person name="Pursley I."/>
            <person name="Horton D.L."/>
            <person name="Alikhan N.F."/>
            <person name="Baker D."/>
            <person name="Gharbi K."/>
            <person name="Hall N."/>
            <person name="Watson M."/>
            <person name="Adriaenssens E.M."/>
            <person name="Foster-Nyarko E."/>
            <person name="Jarju S."/>
            <person name="Secka A."/>
            <person name="Antonio M."/>
            <person name="Oren A."/>
            <person name="Chaudhuri R.R."/>
            <person name="La Ragione R."/>
            <person name="Hildebrand F."/>
            <person name="Pallen M.J."/>
        </authorList>
    </citation>
    <scope>NUCLEOTIDE SEQUENCE</scope>
    <source>
        <strain evidence="1">11300</strain>
    </source>
</reference>
<reference evidence="1" key="1">
    <citation type="submission" date="2020-10" db="EMBL/GenBank/DDBJ databases">
        <authorList>
            <person name="Gilroy R."/>
        </authorList>
    </citation>
    <scope>NUCLEOTIDE SEQUENCE</scope>
    <source>
        <strain evidence="1">11300</strain>
    </source>
</reference>
<comment type="caution">
    <text evidence="1">The sequence shown here is derived from an EMBL/GenBank/DDBJ whole genome shotgun (WGS) entry which is preliminary data.</text>
</comment>
<dbReference type="SUPFAM" id="SSF55729">
    <property type="entry name" value="Acyl-CoA N-acyltransferases (Nat)"/>
    <property type="match status" value="1"/>
</dbReference>
<accession>A0A9D1I2C2</accession>
<organism evidence="1 2">
    <name type="scientific">Candidatus Fimisoma avicola</name>
    <dbReference type="NCBI Taxonomy" id="2840826"/>
    <lineage>
        <taxon>Bacteria</taxon>
        <taxon>Bacillati</taxon>
        <taxon>Bacillota</taxon>
        <taxon>Clostridia</taxon>
        <taxon>Eubacteriales</taxon>
        <taxon>Candidatus Fimisoma</taxon>
    </lineage>
</organism>
<name>A0A9D1I2C2_9FIRM</name>
<dbReference type="InterPro" id="IPR016181">
    <property type="entry name" value="Acyl_CoA_acyltransferase"/>
</dbReference>